<organism evidence="1 2">
    <name type="scientific">Zopfia rhizophila CBS 207.26</name>
    <dbReference type="NCBI Taxonomy" id="1314779"/>
    <lineage>
        <taxon>Eukaryota</taxon>
        <taxon>Fungi</taxon>
        <taxon>Dikarya</taxon>
        <taxon>Ascomycota</taxon>
        <taxon>Pezizomycotina</taxon>
        <taxon>Dothideomycetes</taxon>
        <taxon>Dothideomycetes incertae sedis</taxon>
        <taxon>Zopfiaceae</taxon>
        <taxon>Zopfia</taxon>
    </lineage>
</organism>
<sequence>MDEVYRQAYLTISDSSSPDSTGGCFSPTNLDLFISISNDAHSRFSVGARMCDTWASLETLQIYANDSRFLSEDEYFKNYSFLEGYCIAIMGIRIPMPRDEYVRM</sequence>
<evidence type="ECO:0000313" key="2">
    <source>
        <dbReference type="Proteomes" id="UP000800200"/>
    </source>
</evidence>
<evidence type="ECO:0000313" key="1">
    <source>
        <dbReference type="EMBL" id="KAF2194083.1"/>
    </source>
</evidence>
<dbReference type="Proteomes" id="UP000800200">
    <property type="component" value="Unassembled WGS sequence"/>
</dbReference>
<dbReference type="AlphaFoldDB" id="A0A6A6ESS5"/>
<gene>
    <name evidence="1" type="ORF">K469DRAFT_191175</name>
</gene>
<protein>
    <submittedName>
        <fullName evidence="1">Uncharacterized protein</fullName>
    </submittedName>
</protein>
<name>A0A6A6ESS5_9PEZI</name>
<reference evidence="1" key="1">
    <citation type="journal article" date="2020" name="Stud. Mycol.">
        <title>101 Dothideomycetes genomes: a test case for predicting lifestyles and emergence of pathogens.</title>
        <authorList>
            <person name="Haridas S."/>
            <person name="Albert R."/>
            <person name="Binder M."/>
            <person name="Bloem J."/>
            <person name="Labutti K."/>
            <person name="Salamov A."/>
            <person name="Andreopoulos B."/>
            <person name="Baker S."/>
            <person name="Barry K."/>
            <person name="Bills G."/>
            <person name="Bluhm B."/>
            <person name="Cannon C."/>
            <person name="Castanera R."/>
            <person name="Culley D."/>
            <person name="Daum C."/>
            <person name="Ezra D."/>
            <person name="Gonzalez J."/>
            <person name="Henrissat B."/>
            <person name="Kuo A."/>
            <person name="Liang C."/>
            <person name="Lipzen A."/>
            <person name="Lutzoni F."/>
            <person name="Magnuson J."/>
            <person name="Mondo S."/>
            <person name="Nolan M."/>
            <person name="Ohm R."/>
            <person name="Pangilinan J."/>
            <person name="Park H.-J."/>
            <person name="Ramirez L."/>
            <person name="Alfaro M."/>
            <person name="Sun H."/>
            <person name="Tritt A."/>
            <person name="Yoshinaga Y."/>
            <person name="Zwiers L.-H."/>
            <person name="Turgeon B."/>
            <person name="Goodwin S."/>
            <person name="Spatafora J."/>
            <person name="Crous P."/>
            <person name="Grigoriev I."/>
        </authorList>
    </citation>
    <scope>NUCLEOTIDE SEQUENCE</scope>
    <source>
        <strain evidence="1">CBS 207.26</strain>
    </source>
</reference>
<dbReference type="EMBL" id="ML994612">
    <property type="protein sequence ID" value="KAF2194083.1"/>
    <property type="molecule type" value="Genomic_DNA"/>
</dbReference>
<keyword evidence="2" id="KW-1185">Reference proteome</keyword>
<proteinExistence type="predicted"/>
<accession>A0A6A6ESS5</accession>